<feature type="transmembrane region" description="Helical" evidence="14">
    <location>
        <begin position="1228"/>
        <end position="1251"/>
    </location>
</feature>
<dbReference type="InterPro" id="IPR020846">
    <property type="entry name" value="MFS_dom"/>
</dbReference>
<evidence type="ECO:0000256" key="11">
    <source>
        <dbReference type="ARBA" id="ARBA00023239"/>
    </source>
</evidence>
<dbReference type="PANTHER" id="PTHR43791:SF18">
    <property type="entry name" value="NICOTINIC ACID TRANSPORTER TNA1, PUTATIVE (AFU_ORTHOLOGUE AFUA_3G03820)-RELATED"/>
    <property type="match status" value="1"/>
</dbReference>
<dbReference type="EMBL" id="CDPU01000039">
    <property type="protein sequence ID" value="CEO53956.1"/>
    <property type="molecule type" value="Genomic_DNA"/>
</dbReference>
<comment type="subcellular location">
    <subcellularLocation>
        <location evidence="1">Membrane</location>
        <topology evidence="1">Multi-pass membrane protein</topology>
    </subcellularLocation>
    <subcellularLocation>
        <location evidence="2">Peroxisome</location>
    </subcellularLocation>
</comment>
<evidence type="ECO:0000256" key="12">
    <source>
        <dbReference type="ARBA" id="ARBA00023242"/>
    </source>
</evidence>
<feature type="transmembrane region" description="Helical" evidence="14">
    <location>
        <begin position="1203"/>
        <end position="1222"/>
    </location>
</feature>
<dbReference type="GO" id="GO:0003677">
    <property type="term" value="F:DNA binding"/>
    <property type="evidence" value="ECO:0007669"/>
    <property type="project" value="InterPro"/>
</dbReference>
<dbReference type="CDD" id="cd17327">
    <property type="entry name" value="MFS_FEN2_like"/>
    <property type="match status" value="1"/>
</dbReference>
<comment type="pathway">
    <text evidence="3">Siderophore biosynthesis.</text>
</comment>
<feature type="transmembrane region" description="Helical" evidence="14">
    <location>
        <begin position="1403"/>
        <end position="1424"/>
    </location>
</feature>
<dbReference type="GO" id="GO:0016020">
    <property type="term" value="C:membrane"/>
    <property type="evidence" value="ECO:0007669"/>
    <property type="project" value="UniProtKB-SubCell"/>
</dbReference>
<dbReference type="FunFam" id="1.20.1250.20:FF:000034">
    <property type="entry name" value="MFS general substrate transporter"/>
    <property type="match status" value="1"/>
</dbReference>
<dbReference type="GO" id="GO:0016829">
    <property type="term" value="F:lyase activity"/>
    <property type="evidence" value="ECO:0007669"/>
    <property type="project" value="UniProtKB-KW"/>
</dbReference>
<dbReference type="Gene3D" id="3.10.129.10">
    <property type="entry name" value="Hotdog Thioesterase"/>
    <property type="match status" value="2"/>
</dbReference>
<evidence type="ECO:0000256" key="7">
    <source>
        <dbReference type="ARBA" id="ARBA00022989"/>
    </source>
</evidence>
<dbReference type="Pfam" id="PF07690">
    <property type="entry name" value="MFS_1"/>
    <property type="match status" value="1"/>
</dbReference>
<protein>
    <recommendedName>
        <fullName evidence="15">Major facilitator superfamily (MFS) profile domain-containing protein</fullName>
    </recommendedName>
</protein>
<dbReference type="PROSITE" id="PS50850">
    <property type="entry name" value="MFS"/>
    <property type="match status" value="1"/>
</dbReference>
<evidence type="ECO:0000256" key="9">
    <source>
        <dbReference type="ARBA" id="ARBA00023140"/>
    </source>
</evidence>
<evidence type="ECO:0000256" key="8">
    <source>
        <dbReference type="ARBA" id="ARBA00023136"/>
    </source>
</evidence>
<dbReference type="InterPro" id="IPR007219">
    <property type="entry name" value="XnlR_reg_dom"/>
</dbReference>
<evidence type="ECO:0000256" key="1">
    <source>
        <dbReference type="ARBA" id="ARBA00004141"/>
    </source>
</evidence>
<evidence type="ECO:0000313" key="16">
    <source>
        <dbReference type="EMBL" id="CEO53956.1"/>
    </source>
</evidence>
<evidence type="ECO:0000256" key="5">
    <source>
        <dbReference type="ARBA" id="ARBA00022448"/>
    </source>
</evidence>
<dbReference type="InterPro" id="IPR018376">
    <property type="entry name" value="Enoyl-CoA_hyd/isom_CS"/>
</dbReference>
<evidence type="ECO:0000256" key="6">
    <source>
        <dbReference type="ARBA" id="ARBA00022692"/>
    </source>
</evidence>
<feature type="transmembrane region" description="Helical" evidence="14">
    <location>
        <begin position="1436"/>
        <end position="1456"/>
    </location>
</feature>
<evidence type="ECO:0000256" key="14">
    <source>
        <dbReference type="SAM" id="Phobius"/>
    </source>
</evidence>
<dbReference type="SUPFAM" id="SSF103473">
    <property type="entry name" value="MFS general substrate transporter"/>
    <property type="match status" value="1"/>
</dbReference>
<organism evidence="16">
    <name type="scientific">Bionectria ochroleuca</name>
    <name type="common">Gliocladium roseum</name>
    <dbReference type="NCBI Taxonomy" id="29856"/>
    <lineage>
        <taxon>Eukaryota</taxon>
        <taxon>Fungi</taxon>
        <taxon>Dikarya</taxon>
        <taxon>Ascomycota</taxon>
        <taxon>Pezizomycotina</taxon>
        <taxon>Sordariomycetes</taxon>
        <taxon>Hypocreomycetidae</taxon>
        <taxon>Hypocreales</taxon>
        <taxon>Bionectriaceae</taxon>
        <taxon>Clonostachys</taxon>
    </lineage>
</organism>
<keyword evidence="9" id="KW-0576">Peroxisome</keyword>
<evidence type="ECO:0000259" key="15">
    <source>
        <dbReference type="PROSITE" id="PS50850"/>
    </source>
</evidence>
<keyword evidence="10" id="KW-0413">Isomerase</keyword>
<keyword evidence="7 14" id="KW-1133">Transmembrane helix</keyword>
<keyword evidence="6 14" id="KW-0812">Transmembrane</keyword>
<keyword evidence="11" id="KW-0456">Lyase</keyword>
<feature type="transmembrane region" description="Helical" evidence="14">
    <location>
        <begin position="1497"/>
        <end position="1517"/>
    </location>
</feature>
<gene>
    <name evidence="16" type="ORF">BN869_000010014_1</name>
</gene>
<dbReference type="FunFam" id="3.90.226.10:FF:000074">
    <property type="entry name" value="Enoyl-CoA hydratase (AFU_orthologue AFUA_2G10650)"/>
    <property type="match status" value="1"/>
</dbReference>
<dbReference type="SUPFAM" id="SSF52096">
    <property type="entry name" value="ClpP/crotonase"/>
    <property type="match status" value="1"/>
</dbReference>
<keyword evidence="12" id="KW-0539">Nucleus</keyword>
<dbReference type="Gene3D" id="3.90.226.10">
    <property type="entry name" value="2-enoyl-CoA Hydratase, Chain A, domain 1"/>
    <property type="match status" value="1"/>
</dbReference>
<dbReference type="InterPro" id="IPR014748">
    <property type="entry name" value="Enoyl-CoA_hydra_C"/>
</dbReference>
<accession>A0A0B7KGV8</accession>
<dbReference type="Pfam" id="PF01575">
    <property type="entry name" value="MaoC_dehydratas"/>
    <property type="match status" value="1"/>
</dbReference>
<sequence>MTPQSIFPPVHTLLFAADVYFRFCHNQPYSLFHEATLRHRLASGQVPTYLAWAILSAARRFSSLPDLHESISDDPLPLTKLAWDSLNLPWEGAKNDQEAVAVVQTIVLLVNIEHPAGNCAGSYMKLGFALRIALHSRLNLEPEDDLPPVFREERKRVFWSAYLQDKLISLSRERSPVLQDEVCRISLPCSEGAFRDSLEEECPTLDCFNGERVDEKAAEQCCPLALIFVIGSALNRVSNYALHENRFSELGLPWSPSSPYTSISASLLQLEVNFGLNDPTEEALGRLVNGSADQQMKGSFIYAKAIFHLSHCLLHHPFLLHQRLQRLQQRAPVSFAKTAWDTCRMHAKSITGLKDLRNQNVLILPSLYAYCTMIAGTIHALCLSDHDPAISSEANIHFKYAVDFLHDLARYWAHAGLMATRLERFRKSVEGKPLLSYTRKEHSGLLPVDAKTLWQSVDYALLSTPTRPGSPSLQAEAMQTSEFDFSPSLLFDFPVPDFGGMQNVDMGDFEGLISLDEGDIVAAPTGLNSVKISIPEPGILLVLINRPRQLNSLSVEAGYELDSVFKWFDKETSLRVAILSGVGKAFCVGADLKEWMENNKKGVPMSLPETGFGGVSFRHGKKPIIAAVNGPALGGGCEMAVNCDLVVASAHATFGLPEVKRGVTPFGGALPRIMRTAGRQRATELALTGRTVTAQEFKEWGVCNRVCEKGTDAVAEALGMAKMIVENSPDAVIVTREGLKMGWESLGVADASRLFLDGWSRKIYDTENMQEGLNAFTEKRTPQWKDSRLGCIRRRNDRIILNYVLANMSEPWKDFEFPARKVTWLQRDTLLFNLSIGCRADEPQFVYEGDPRFAVFPTYPLGLVFKLDHSEVIDFYGTLGLTNIPGVPKLDPRRLVDGDRAVEIYKPLPTTSLGHEFEFRSKVIAVYDKGNSGTVVRSEDFLIDAKSGEQYAKIIGSLFYVGQGNWGGPRGPRSNKKAVPDRHTDLIFEVEIGQESAHLYRLNGDYNPLHAASDVGKELGYGGIISHGVLGYNKIAHEIVRRLGNGDPSSMLKISARFAGPVRPGDTLAVHLWKQDLEVDGLEEVQWSAQVTGTGQECLCDDHVEKMSGDVEITQTETLQIDSVEIRRLLRKIDLRLLPLLTVLYVLSFMDRSNIGNARVAGMNTDLALTGPQYNMALTVFFFPYALFEVPSNVVLKMMRPSRWMCILVIIWGTVLTLQGIVKTYEQLLVTRIFLGVAEAGFFPAATYILTTWYCRWEYQTRVAIFFSAASLAGSFSGLLAFGIQHMEGIAGLGGWRWIFILEGILTVLIGVIIPWALPDSPETASFLTQDEKTILIHRLRQDAGTQAREDSSEKFQWKYFRAAFVDYRIYLGVIMYWGNSICIYAFSFAAPNIIRQLGYSAANAQLLTIPIYLVGAIATYGLAKISDRRKARWPFVIIPFCISGVGLIALLSIPHPRLPGLTYAFLFCIPAGLYPAVIGCISWVSNNLAPSWKRAIGMAFLMTLGSSGGAVGANIFLDEQAPRYPLAYGLSLGVVVAGICAAMVLRFAVDRTNAKRDAIPESEIRAKYTEEELHELGDSSPMFRYVKLSSIAQSFVSANNF</sequence>
<dbReference type="InterPro" id="IPR029045">
    <property type="entry name" value="ClpP/crotonase-like_dom_sf"/>
</dbReference>
<dbReference type="Pfam" id="PF04082">
    <property type="entry name" value="Fungal_trans"/>
    <property type="match status" value="1"/>
</dbReference>
<feature type="transmembrane region" description="Helical" evidence="14">
    <location>
        <begin position="1370"/>
        <end position="1391"/>
    </location>
</feature>
<dbReference type="Pfam" id="PF00378">
    <property type="entry name" value="ECH_1"/>
    <property type="match status" value="1"/>
</dbReference>
<dbReference type="Gene3D" id="1.20.1250.20">
    <property type="entry name" value="MFS general substrate transporter like domains"/>
    <property type="match status" value="2"/>
</dbReference>
<evidence type="ECO:0000256" key="13">
    <source>
        <dbReference type="RuleBase" id="RU003707"/>
    </source>
</evidence>
<dbReference type="GO" id="GO:0006351">
    <property type="term" value="P:DNA-templated transcription"/>
    <property type="evidence" value="ECO:0007669"/>
    <property type="project" value="InterPro"/>
</dbReference>
<feature type="transmembrane region" description="Helical" evidence="14">
    <location>
        <begin position="1529"/>
        <end position="1550"/>
    </location>
</feature>
<dbReference type="Gene3D" id="1.10.12.10">
    <property type="entry name" value="Lyase 2-enoyl-coa Hydratase, Chain A, domain 2"/>
    <property type="match status" value="1"/>
</dbReference>
<evidence type="ECO:0000256" key="2">
    <source>
        <dbReference type="ARBA" id="ARBA00004275"/>
    </source>
</evidence>
<dbReference type="InterPro" id="IPR001753">
    <property type="entry name" value="Enoyl-CoA_hydra/iso"/>
</dbReference>
<dbReference type="CDD" id="cd06558">
    <property type="entry name" value="crotonase-like"/>
    <property type="match status" value="1"/>
</dbReference>
<reference evidence="16" key="1">
    <citation type="submission" date="2015-01" db="EMBL/GenBank/DDBJ databases">
        <authorList>
            <person name="Durling Mikael"/>
        </authorList>
    </citation>
    <scope>NUCLEOTIDE SEQUENCE</scope>
</reference>
<dbReference type="Pfam" id="PF22622">
    <property type="entry name" value="MFE-2_hydrat-2_N"/>
    <property type="match status" value="1"/>
</dbReference>
<keyword evidence="8 14" id="KW-0472">Membrane</keyword>
<feature type="domain" description="Major facilitator superfamily (MFS) profile" evidence="15">
    <location>
        <begin position="1137"/>
        <end position="1554"/>
    </location>
</feature>
<dbReference type="GO" id="GO:0022857">
    <property type="term" value="F:transmembrane transporter activity"/>
    <property type="evidence" value="ECO:0007669"/>
    <property type="project" value="InterPro"/>
</dbReference>
<dbReference type="InterPro" id="IPR036259">
    <property type="entry name" value="MFS_trans_sf"/>
</dbReference>
<dbReference type="PANTHER" id="PTHR43791">
    <property type="entry name" value="PERMEASE-RELATED"/>
    <property type="match status" value="1"/>
</dbReference>
<proteinExistence type="inferred from homology"/>
<feature type="transmembrane region" description="Helical" evidence="14">
    <location>
        <begin position="1296"/>
        <end position="1318"/>
    </location>
</feature>
<evidence type="ECO:0000256" key="4">
    <source>
        <dbReference type="ARBA" id="ARBA00005254"/>
    </source>
</evidence>
<dbReference type="InterPro" id="IPR002539">
    <property type="entry name" value="MaoC-like_dom"/>
</dbReference>
<feature type="transmembrane region" description="Helical" evidence="14">
    <location>
        <begin position="1462"/>
        <end position="1485"/>
    </location>
</feature>
<dbReference type="CDD" id="cd12148">
    <property type="entry name" value="fungal_TF_MHR"/>
    <property type="match status" value="1"/>
</dbReference>
<dbReference type="SUPFAM" id="SSF54637">
    <property type="entry name" value="Thioesterase/thiol ester dehydrase-isomerase"/>
    <property type="match status" value="2"/>
</dbReference>
<dbReference type="SMART" id="SM00906">
    <property type="entry name" value="Fungal_trans"/>
    <property type="match status" value="1"/>
</dbReference>
<evidence type="ECO:0000256" key="3">
    <source>
        <dbReference type="ARBA" id="ARBA00004924"/>
    </source>
</evidence>
<dbReference type="InterPro" id="IPR029069">
    <property type="entry name" value="HotDog_dom_sf"/>
</dbReference>
<dbReference type="GO" id="GO:0016853">
    <property type="term" value="F:isomerase activity"/>
    <property type="evidence" value="ECO:0007669"/>
    <property type="project" value="UniProtKB-KW"/>
</dbReference>
<feature type="transmembrane region" description="Helical" evidence="14">
    <location>
        <begin position="1175"/>
        <end position="1196"/>
    </location>
</feature>
<dbReference type="InterPro" id="IPR011701">
    <property type="entry name" value="MFS"/>
</dbReference>
<dbReference type="GO" id="GO:0005777">
    <property type="term" value="C:peroxisome"/>
    <property type="evidence" value="ECO:0007669"/>
    <property type="project" value="UniProtKB-SubCell"/>
</dbReference>
<evidence type="ECO:0000256" key="10">
    <source>
        <dbReference type="ARBA" id="ARBA00023235"/>
    </source>
</evidence>
<dbReference type="FunFam" id="1.20.1250.20:FF:000013">
    <property type="entry name" value="MFS general substrate transporter"/>
    <property type="match status" value="1"/>
</dbReference>
<dbReference type="GO" id="GO:0008270">
    <property type="term" value="F:zinc ion binding"/>
    <property type="evidence" value="ECO:0007669"/>
    <property type="project" value="InterPro"/>
</dbReference>
<comment type="similarity">
    <text evidence="4 13">Belongs to the enoyl-CoA hydratase/isomerase family.</text>
</comment>
<keyword evidence="5" id="KW-0813">Transport</keyword>
<name>A0A0B7KGV8_BIOOC</name>
<dbReference type="InterPro" id="IPR054357">
    <property type="entry name" value="MFE-2_N"/>
</dbReference>
<dbReference type="PROSITE" id="PS00166">
    <property type="entry name" value="ENOYL_COA_HYDRATASE"/>
    <property type="match status" value="1"/>
</dbReference>
<feature type="transmembrane region" description="Helical" evidence="14">
    <location>
        <begin position="1263"/>
        <end position="1284"/>
    </location>
</feature>